<organism evidence="2 3">
    <name type="scientific">Campylobacter ureolyticus</name>
    <dbReference type="NCBI Taxonomy" id="827"/>
    <lineage>
        <taxon>Bacteria</taxon>
        <taxon>Pseudomonadati</taxon>
        <taxon>Campylobacterota</taxon>
        <taxon>Epsilonproteobacteria</taxon>
        <taxon>Campylobacterales</taxon>
        <taxon>Campylobacteraceae</taxon>
        <taxon>Campylobacter</taxon>
    </lineage>
</organism>
<reference evidence="2" key="1">
    <citation type="submission" date="2022-12" db="EMBL/GenBank/DDBJ databases">
        <title>Species Delineation and Comparative Genomics within the Campylobacter ureolyticus Complex.</title>
        <authorList>
            <person name="Maki J."/>
            <person name="Howard M."/>
            <person name="Connelly S."/>
            <person name="Hardy D.J."/>
            <person name="Cameron A."/>
        </authorList>
    </citation>
    <scope>NUCLEOTIDE SEQUENCE</scope>
    <source>
        <strain evidence="2">URMC_787</strain>
    </source>
</reference>
<evidence type="ECO:0000313" key="2">
    <source>
        <dbReference type="EMBL" id="MCZ6159420.1"/>
    </source>
</evidence>
<dbReference type="EMBL" id="JAPXGO010000002">
    <property type="protein sequence ID" value="MCZ6159420.1"/>
    <property type="molecule type" value="Genomic_DNA"/>
</dbReference>
<dbReference type="Proteomes" id="UP001075225">
    <property type="component" value="Unassembled WGS sequence"/>
</dbReference>
<gene>
    <name evidence="2" type="ORF">O6B32_02900</name>
</gene>
<accession>A0A9Q4KK39</accession>
<keyword evidence="2" id="KW-0449">Lipoprotein</keyword>
<name>A0A9Q4KK39_9BACT</name>
<proteinExistence type="predicted"/>
<dbReference type="CDD" id="cd16325">
    <property type="entry name" value="LolA"/>
    <property type="match status" value="1"/>
</dbReference>
<dbReference type="InterPro" id="IPR004564">
    <property type="entry name" value="OM_lipoprot_carrier_LolA-like"/>
</dbReference>
<dbReference type="Gene3D" id="2.50.20.10">
    <property type="entry name" value="Lipoprotein localisation LolA/LolB/LppX"/>
    <property type="match status" value="1"/>
</dbReference>
<keyword evidence="1" id="KW-0732">Signal</keyword>
<sequence>MKKIFLILVFLVNSYSSDENKLKSMIKIGDISGDFNQTKVLISFKNPIKSEGVFKIYDKTFEQNTTKPFKASIKVNKDGVFEYKDGNFIKINSNFDEELFLNIFTLNFDKLKQNFDYKLEFKDGWSVVLKPTGIMAKIFKNIEIYGKNHVKKIILNESNGDQTIYNFFNIK</sequence>
<evidence type="ECO:0000313" key="3">
    <source>
        <dbReference type="Proteomes" id="UP001075225"/>
    </source>
</evidence>
<dbReference type="SUPFAM" id="SSF89392">
    <property type="entry name" value="Prokaryotic lipoproteins and lipoprotein localization factors"/>
    <property type="match status" value="1"/>
</dbReference>
<dbReference type="RefSeq" id="WP_269482792.1">
    <property type="nucleotide sequence ID" value="NZ_JAPXGO010000002.1"/>
</dbReference>
<dbReference type="InterPro" id="IPR029046">
    <property type="entry name" value="LolA/LolB/LppX"/>
</dbReference>
<dbReference type="AlphaFoldDB" id="A0A9Q4KK39"/>
<comment type="caution">
    <text evidence="2">The sequence shown here is derived from an EMBL/GenBank/DDBJ whole genome shotgun (WGS) entry which is preliminary data.</text>
</comment>
<protein>
    <submittedName>
        <fullName evidence="2">Outer membrane lipoprotein carrier protein LolA</fullName>
    </submittedName>
</protein>
<evidence type="ECO:0000256" key="1">
    <source>
        <dbReference type="ARBA" id="ARBA00022729"/>
    </source>
</evidence>